<evidence type="ECO:0000313" key="3">
    <source>
        <dbReference type="Proteomes" id="UP000507470"/>
    </source>
</evidence>
<gene>
    <name evidence="2" type="ORF">MCOR_18196</name>
</gene>
<organism evidence="2 3">
    <name type="scientific">Mytilus coruscus</name>
    <name type="common">Sea mussel</name>
    <dbReference type="NCBI Taxonomy" id="42192"/>
    <lineage>
        <taxon>Eukaryota</taxon>
        <taxon>Metazoa</taxon>
        <taxon>Spiralia</taxon>
        <taxon>Lophotrochozoa</taxon>
        <taxon>Mollusca</taxon>
        <taxon>Bivalvia</taxon>
        <taxon>Autobranchia</taxon>
        <taxon>Pteriomorphia</taxon>
        <taxon>Mytilida</taxon>
        <taxon>Mytiloidea</taxon>
        <taxon>Mytilidae</taxon>
        <taxon>Mytilinae</taxon>
        <taxon>Mytilus</taxon>
    </lineage>
</organism>
<name>A0A6J8BFI7_MYTCO</name>
<dbReference type="Proteomes" id="UP000507470">
    <property type="component" value="Unassembled WGS sequence"/>
</dbReference>
<evidence type="ECO:0000313" key="2">
    <source>
        <dbReference type="EMBL" id="CAC5382356.1"/>
    </source>
</evidence>
<reference evidence="2 3" key="1">
    <citation type="submission" date="2020-06" db="EMBL/GenBank/DDBJ databases">
        <authorList>
            <person name="Li R."/>
            <person name="Bekaert M."/>
        </authorList>
    </citation>
    <scope>NUCLEOTIDE SEQUENCE [LARGE SCALE GENOMIC DNA]</scope>
    <source>
        <strain evidence="3">wild</strain>
    </source>
</reference>
<dbReference type="OrthoDB" id="10059227at2759"/>
<protein>
    <submittedName>
        <fullName evidence="2">Uncharacterized protein</fullName>
    </submittedName>
</protein>
<dbReference type="EMBL" id="CACVKT020003209">
    <property type="protein sequence ID" value="CAC5382356.1"/>
    <property type="molecule type" value="Genomic_DNA"/>
</dbReference>
<dbReference type="AlphaFoldDB" id="A0A6J8BFI7"/>
<keyword evidence="3" id="KW-1185">Reference proteome</keyword>
<dbReference type="InterPro" id="IPR009045">
    <property type="entry name" value="Zn_M74/Hedgehog-like"/>
</dbReference>
<evidence type="ECO:0000256" key="1">
    <source>
        <dbReference type="SAM" id="MobiDB-lite"/>
    </source>
</evidence>
<feature type="compositionally biased region" description="Basic and acidic residues" evidence="1">
    <location>
        <begin position="22"/>
        <end position="49"/>
    </location>
</feature>
<proteinExistence type="predicted"/>
<accession>A0A6J8BFI7</accession>
<dbReference type="SUPFAM" id="SSF55166">
    <property type="entry name" value="Hedgehog/DD-peptidase"/>
    <property type="match status" value="1"/>
</dbReference>
<feature type="region of interest" description="Disordered" evidence="1">
    <location>
        <begin position="1"/>
        <end position="86"/>
    </location>
</feature>
<feature type="compositionally biased region" description="Low complexity" evidence="1">
    <location>
        <begin position="51"/>
        <end position="76"/>
    </location>
</feature>
<sequence>MTDIENKENNNILGPTPAKLNKPSETKEQKLKKIKDVLQDLMSENDKSHKSSSSSTTSSGSPSSSSSSSGTVKKSTPASMSQKAENVVVEPLDTEIESIRNVKFSAKTELMDTFLQSLQDTQENTLTLNVGGMKIDVVNRRMKDQYENTRMRLKTGKAKSVLGNVDFPAIGIIKFHNDVNTVDTATNVILAIRSGDMRFILEFAFFSLVFILYSEGRCTGNYRISFPCYKPQQQRITHYHACGWLWRNRCQRHVTYINKYTMSTCYKLQSCPNECGTEVKELACKISRLHKRGVIRLASGHPSKVQDNAFAINNIEDSCNGGKAKRSSYDCKNGHWAPGDSVCLNPILLRYIYNIGSRGNVKVNEIAGACHSKISSWHYKGRAVDISKRGVSRIRQQNYIDSCRRYGGQPFDEKYHIHCQIVK</sequence>